<gene>
    <name evidence="3" type="ORF">SERLADRAFT_418736</name>
</gene>
<feature type="compositionally biased region" description="Low complexity" evidence="1">
    <location>
        <begin position="23"/>
        <end position="35"/>
    </location>
</feature>
<dbReference type="GeneID" id="18813746"/>
<feature type="region of interest" description="Disordered" evidence="1">
    <location>
        <begin position="479"/>
        <end position="503"/>
    </location>
</feature>
<name>F8PDH3_SERL9</name>
<dbReference type="HOGENOM" id="CLU_025900_0_0_1"/>
<dbReference type="AlphaFoldDB" id="F8PDH3"/>
<feature type="region of interest" description="Disordered" evidence="1">
    <location>
        <begin position="376"/>
        <end position="414"/>
    </location>
</feature>
<evidence type="ECO:0000313" key="3">
    <source>
        <dbReference type="EMBL" id="EGO18794.1"/>
    </source>
</evidence>
<feature type="compositionally biased region" description="Polar residues" evidence="1">
    <location>
        <begin position="1"/>
        <end position="10"/>
    </location>
</feature>
<protein>
    <recommendedName>
        <fullName evidence="2">DUF6532 domain-containing protein</fullName>
    </recommendedName>
</protein>
<evidence type="ECO:0000256" key="1">
    <source>
        <dbReference type="SAM" id="MobiDB-lite"/>
    </source>
</evidence>
<feature type="region of interest" description="Disordered" evidence="1">
    <location>
        <begin position="1"/>
        <end position="64"/>
    </location>
</feature>
<accession>F8PDH3</accession>
<dbReference type="KEGG" id="sla:SERLADRAFT_418736"/>
<feature type="domain" description="DUF6532" evidence="2">
    <location>
        <begin position="550"/>
        <end position="620"/>
    </location>
</feature>
<organism evidence="4">
    <name type="scientific">Serpula lacrymans var. lacrymans (strain S7.9)</name>
    <name type="common">Dry rot fungus</name>
    <dbReference type="NCBI Taxonomy" id="578457"/>
    <lineage>
        <taxon>Eukaryota</taxon>
        <taxon>Fungi</taxon>
        <taxon>Dikarya</taxon>
        <taxon>Basidiomycota</taxon>
        <taxon>Agaricomycotina</taxon>
        <taxon>Agaricomycetes</taxon>
        <taxon>Agaricomycetidae</taxon>
        <taxon>Boletales</taxon>
        <taxon>Coniophorineae</taxon>
        <taxon>Serpulaceae</taxon>
        <taxon>Serpula</taxon>
    </lineage>
</organism>
<proteinExistence type="predicted"/>
<dbReference type="RefSeq" id="XP_007324447.1">
    <property type="nucleotide sequence ID" value="XM_007324385.1"/>
</dbReference>
<dbReference type="EMBL" id="GL945446">
    <property type="protein sequence ID" value="EGO18794.1"/>
    <property type="molecule type" value="Genomic_DNA"/>
</dbReference>
<dbReference type="InterPro" id="IPR045341">
    <property type="entry name" value="DUF6532"/>
</dbReference>
<dbReference type="Proteomes" id="UP000008064">
    <property type="component" value="Unassembled WGS sequence"/>
</dbReference>
<feature type="compositionally biased region" description="Basic and acidic residues" evidence="1">
    <location>
        <begin position="383"/>
        <end position="399"/>
    </location>
</feature>
<dbReference type="Pfam" id="PF20149">
    <property type="entry name" value="DUF6532"/>
    <property type="match status" value="1"/>
</dbReference>
<reference evidence="4" key="1">
    <citation type="journal article" date="2011" name="Science">
        <title>The plant cell wall-decomposing machinery underlies the functional diversity of forest fungi.</title>
        <authorList>
            <person name="Eastwood D.C."/>
            <person name="Floudas D."/>
            <person name="Binder M."/>
            <person name="Majcherczyk A."/>
            <person name="Schneider P."/>
            <person name="Aerts A."/>
            <person name="Asiegbu F.O."/>
            <person name="Baker S.E."/>
            <person name="Barry K."/>
            <person name="Bendiksby M."/>
            <person name="Blumentritt M."/>
            <person name="Coutinho P.M."/>
            <person name="Cullen D."/>
            <person name="de Vries R.P."/>
            <person name="Gathman A."/>
            <person name="Goodell B."/>
            <person name="Henrissat B."/>
            <person name="Ihrmark K."/>
            <person name="Kauserud H."/>
            <person name="Kohler A."/>
            <person name="LaButti K."/>
            <person name="Lapidus A."/>
            <person name="Lavin J.L."/>
            <person name="Lee Y.-H."/>
            <person name="Lindquist E."/>
            <person name="Lilly W."/>
            <person name="Lucas S."/>
            <person name="Morin E."/>
            <person name="Murat C."/>
            <person name="Oguiza J.A."/>
            <person name="Park J."/>
            <person name="Pisabarro A.G."/>
            <person name="Riley R."/>
            <person name="Rosling A."/>
            <person name="Salamov A."/>
            <person name="Schmidt O."/>
            <person name="Schmutz J."/>
            <person name="Skrede I."/>
            <person name="Stenlid J."/>
            <person name="Wiebenga A."/>
            <person name="Xie X."/>
            <person name="Kuees U."/>
            <person name="Hibbett D.S."/>
            <person name="Hoffmeister D."/>
            <person name="Hoegberg N."/>
            <person name="Martin F."/>
            <person name="Grigoriev I.V."/>
            <person name="Watkinson S.C."/>
        </authorList>
    </citation>
    <scope>NUCLEOTIDE SEQUENCE [LARGE SCALE GENOMIC DNA]</scope>
    <source>
        <strain evidence="4">S7.9</strain>
    </source>
</reference>
<feature type="compositionally biased region" description="Low complexity" evidence="1">
    <location>
        <begin position="489"/>
        <end position="498"/>
    </location>
</feature>
<evidence type="ECO:0000259" key="2">
    <source>
        <dbReference type="Pfam" id="PF20149"/>
    </source>
</evidence>
<evidence type="ECO:0000313" key="4">
    <source>
        <dbReference type="Proteomes" id="UP000008064"/>
    </source>
</evidence>
<sequence length="674" mass="75976">MHQDLTTSSPACFGEEQTHVDESNLQTSQSLQQSLAVIRSQRRQPRQHPYAAAAPTPTLAPPARQWPCPRGGIAVQQSLWQAVIDPAIRINSAVDAFIARLAAAHEDSSMFNSGEWAHSVNSLLTSVMSTNDYLDESLASVVLVAKSQSLCSQQGISLRVQLGEMDGMTPWEIANVFRWPVESTVSGQLVMSRIIPTIYSLCQNLPLNMNCMFAPGVLSYYGLPANIDYTNFEASDQFFKAIRFKIWLKAIANTLHRRILAITMSGPNQKEKGQVEPSRYKNIMMGTQLLKVKASHLKLYISLDTTAIVQNLLLIYLLNIWYSDNMLSYSLDKIWTEQNSGNQLMKKLQASGKDANADRLSVHFPDICQKAAHMVEAEDNEEKGDLDRPDVDSEDEPLHKRARNSMEEELEDEDEDALMHTFRHLTGNFTNAASSEESSQQVTPSPSLTQELDNPCYEQMVSSLYTDIQITASPAESVRLVNNKRKRNSSSSPSLTPSRDSKAVITSFSPTSSRLAKAGHSQIFLENARNKQKKSRIIDYVWRAAAQLYDYVFQTYSYDKQKPFGHCIIKLLAQVQWFHKKGEGVLYLSDFKDSPLPLIALAITAVEYCLHELAKGLQAQVRRAQRKAPRWFLQFRKNTYNNILQQCDLQYLNAKEDNWEDKVDFAALEDSASL</sequence>
<dbReference type="OrthoDB" id="2690740at2759"/>
<feature type="compositionally biased region" description="Low complexity" evidence="1">
    <location>
        <begin position="49"/>
        <end position="63"/>
    </location>
</feature>
<feature type="region of interest" description="Disordered" evidence="1">
    <location>
        <begin position="432"/>
        <end position="452"/>
    </location>
</feature>